<keyword evidence="2" id="KW-1185">Reference proteome</keyword>
<dbReference type="PANTHER" id="PTHR47691">
    <property type="entry name" value="REGULATOR-RELATED"/>
    <property type="match status" value="1"/>
</dbReference>
<dbReference type="InterPro" id="IPR011990">
    <property type="entry name" value="TPR-like_helical_dom_sf"/>
</dbReference>
<protein>
    <submittedName>
        <fullName evidence="1">Predicted ATPase</fullName>
    </submittedName>
</protein>
<dbReference type="PANTHER" id="PTHR47691:SF3">
    <property type="entry name" value="HTH-TYPE TRANSCRIPTIONAL REGULATOR RV0890C-RELATED"/>
    <property type="match status" value="1"/>
</dbReference>
<sequence>MTLLGGLLDGRRLVTVTGTGGVGKSRLALRAAARAEDAFPDGVWWADLSTLAGPDLLLATISDAVDLADHSAGMPLNALSAWLADKNLLLVLDSCEHLLPACVHIVGELLTAAPGVTVLATSRRRLACRGEAVLQLDPLPADGEDAVALFTQRITGAAGLRALAAPGAADAAATVCRRLEGIPLAIELAAAQVGPAPVTAVASRLASRFATLAADGFVWPERHRTLRTTIGWSHELCAPLERLLWARLSVFRGPFSTDSAVEVTAGGPLAAGDVPGLLGSLVAQSLLRRDGTDRDRMLDTVREFGGEWLRELGEERASADRHARHIVELVQQAEAGWAGHAQAECYGRVEEVHVDLRIALDLLLATDPRRAADVAGRLVFFWTCCGHVKEARSALERALAAHLFAGPERTRALTALCVTVTLQGDYRRALRLARGAERAAAADGDKESRLGAAYATGLLALLTGRSQAAMDIVEQALTSASGSPFDSAARLRCHLVRVFALTATGQLAEARAVAMELREYCVLSGEVWTRSYLDYQLALISLVSAAPQEAAHHARMMLRGKQTLGDAFGTALGLDVLAAALAAAGQAEAAASTYGTSAAVWRSVGHPQRGTPELQAVRDQCELTARTALGDDGYGRAFAHGESHAGRADLARLLSATP</sequence>
<dbReference type="Gene3D" id="1.25.40.10">
    <property type="entry name" value="Tetratricopeptide repeat domain"/>
    <property type="match status" value="1"/>
</dbReference>
<dbReference type="EMBL" id="FODD01000017">
    <property type="protein sequence ID" value="SEO09251.1"/>
    <property type="molecule type" value="Genomic_DNA"/>
</dbReference>
<dbReference type="SUPFAM" id="SSF48452">
    <property type="entry name" value="TPR-like"/>
    <property type="match status" value="1"/>
</dbReference>
<dbReference type="PRINTS" id="PR00364">
    <property type="entry name" value="DISEASERSIST"/>
</dbReference>
<dbReference type="RefSeq" id="WP_245791519.1">
    <property type="nucleotide sequence ID" value="NZ_FODD01000017.1"/>
</dbReference>
<dbReference type="Proteomes" id="UP000181951">
    <property type="component" value="Unassembled WGS sequence"/>
</dbReference>
<proteinExistence type="predicted"/>
<dbReference type="InterPro" id="IPR027417">
    <property type="entry name" value="P-loop_NTPase"/>
</dbReference>
<organism evidence="1 2">
    <name type="scientific">Actinacidiphila rubida</name>
    <dbReference type="NCBI Taxonomy" id="310780"/>
    <lineage>
        <taxon>Bacteria</taxon>
        <taxon>Bacillati</taxon>
        <taxon>Actinomycetota</taxon>
        <taxon>Actinomycetes</taxon>
        <taxon>Kitasatosporales</taxon>
        <taxon>Streptomycetaceae</taxon>
        <taxon>Actinacidiphila</taxon>
    </lineage>
</organism>
<dbReference type="AlphaFoldDB" id="A0A1H8LVZ1"/>
<evidence type="ECO:0000313" key="2">
    <source>
        <dbReference type="Proteomes" id="UP000181951"/>
    </source>
</evidence>
<dbReference type="Gene3D" id="3.40.50.300">
    <property type="entry name" value="P-loop containing nucleotide triphosphate hydrolases"/>
    <property type="match status" value="1"/>
</dbReference>
<dbReference type="STRING" id="310780.SAMN05216267_101735"/>
<evidence type="ECO:0000313" key="1">
    <source>
        <dbReference type="EMBL" id="SEO09251.1"/>
    </source>
</evidence>
<dbReference type="SUPFAM" id="SSF52540">
    <property type="entry name" value="P-loop containing nucleoside triphosphate hydrolases"/>
    <property type="match status" value="1"/>
</dbReference>
<reference evidence="1 2" key="1">
    <citation type="submission" date="2016-10" db="EMBL/GenBank/DDBJ databases">
        <authorList>
            <person name="de Groot N.N."/>
        </authorList>
    </citation>
    <scope>NUCLEOTIDE SEQUENCE [LARGE SCALE GENOMIC DNA]</scope>
    <source>
        <strain evidence="1 2">CGMCC 4.2026</strain>
    </source>
</reference>
<accession>A0A1H8LVZ1</accession>
<name>A0A1H8LVZ1_9ACTN</name>
<gene>
    <name evidence="1" type="ORF">SAMN05216267_101735</name>
</gene>